<feature type="transmembrane region" description="Helical" evidence="1">
    <location>
        <begin position="66"/>
        <end position="89"/>
    </location>
</feature>
<evidence type="ECO:0000256" key="1">
    <source>
        <dbReference type="SAM" id="Phobius"/>
    </source>
</evidence>
<evidence type="ECO:0000313" key="2">
    <source>
        <dbReference type="EMBL" id="KAK7856190.1"/>
    </source>
</evidence>
<reference evidence="2 3" key="1">
    <citation type="journal article" date="2018" name="Sci. Data">
        <title>The draft genome sequence of cork oak.</title>
        <authorList>
            <person name="Ramos A.M."/>
            <person name="Usie A."/>
            <person name="Barbosa P."/>
            <person name="Barros P.M."/>
            <person name="Capote T."/>
            <person name="Chaves I."/>
            <person name="Simoes F."/>
            <person name="Abreu I."/>
            <person name="Carrasquinho I."/>
            <person name="Faro C."/>
            <person name="Guimaraes J.B."/>
            <person name="Mendonca D."/>
            <person name="Nobrega F."/>
            <person name="Rodrigues L."/>
            <person name="Saibo N.J.M."/>
            <person name="Varela M.C."/>
            <person name="Egas C."/>
            <person name="Matos J."/>
            <person name="Miguel C.M."/>
            <person name="Oliveira M.M."/>
            <person name="Ricardo C.P."/>
            <person name="Goncalves S."/>
        </authorList>
    </citation>
    <scope>NUCLEOTIDE SEQUENCE [LARGE SCALE GENOMIC DNA]</scope>
    <source>
        <strain evidence="3">cv. HL8</strain>
    </source>
</reference>
<keyword evidence="1" id="KW-0472">Membrane</keyword>
<proteinExistence type="predicted"/>
<name>A0AAW0LXJ0_QUESU</name>
<comment type="caution">
    <text evidence="2">The sequence shown here is derived from an EMBL/GenBank/DDBJ whole genome shotgun (WGS) entry which is preliminary data.</text>
</comment>
<dbReference type="Proteomes" id="UP000237347">
    <property type="component" value="Unassembled WGS sequence"/>
</dbReference>
<dbReference type="EMBL" id="PKMF04000039">
    <property type="protein sequence ID" value="KAK7856190.1"/>
    <property type="molecule type" value="Genomic_DNA"/>
</dbReference>
<dbReference type="AlphaFoldDB" id="A0AAW0LXJ0"/>
<gene>
    <name evidence="2" type="primary">PILS4</name>
    <name evidence="2" type="ORF">CFP56_024991</name>
</gene>
<protein>
    <submittedName>
        <fullName evidence="2">Protein pin-likes 4</fullName>
    </submittedName>
</protein>
<keyword evidence="1" id="KW-1133">Transmembrane helix</keyword>
<accession>A0AAW0LXJ0</accession>
<keyword evidence="3" id="KW-1185">Reference proteome</keyword>
<evidence type="ECO:0000313" key="3">
    <source>
        <dbReference type="Proteomes" id="UP000237347"/>
    </source>
</evidence>
<sequence>MCHIFAHRNTRPPESLIFYTSTGILVSLNLHRISINYQLWYRGLLWSLSLEWRNSVGACEMEFLDLFIVALMPVLKTLLITAVGLLLAIDRIGLLGPEGRHHLNNVSHILPALFLFQ</sequence>
<organism evidence="2 3">
    <name type="scientific">Quercus suber</name>
    <name type="common">Cork oak</name>
    <dbReference type="NCBI Taxonomy" id="58331"/>
    <lineage>
        <taxon>Eukaryota</taxon>
        <taxon>Viridiplantae</taxon>
        <taxon>Streptophyta</taxon>
        <taxon>Embryophyta</taxon>
        <taxon>Tracheophyta</taxon>
        <taxon>Spermatophyta</taxon>
        <taxon>Magnoliopsida</taxon>
        <taxon>eudicotyledons</taxon>
        <taxon>Gunneridae</taxon>
        <taxon>Pentapetalae</taxon>
        <taxon>rosids</taxon>
        <taxon>fabids</taxon>
        <taxon>Fagales</taxon>
        <taxon>Fagaceae</taxon>
        <taxon>Quercus</taxon>
    </lineage>
</organism>
<keyword evidence="1" id="KW-0812">Transmembrane</keyword>